<gene>
    <name evidence="1" type="ORF">SDC9_103726</name>
</gene>
<dbReference type="AlphaFoldDB" id="A0A645AUY9"/>
<sequence>MASAILTYLLDNTDLVSTANKGSGKLAGVLASGVINNYDGRMVIRESGGRILAAGTFSDKAREENASFALNERNGMQTFTIEYIYITNPEEAEKWVKNYQEYGEKTAEALASYLKIE</sequence>
<reference evidence="1" key="1">
    <citation type="submission" date="2019-08" db="EMBL/GenBank/DDBJ databases">
        <authorList>
            <person name="Kucharzyk K."/>
            <person name="Murdoch R.W."/>
            <person name="Higgins S."/>
            <person name="Loffler F."/>
        </authorList>
    </citation>
    <scope>NUCLEOTIDE SEQUENCE</scope>
</reference>
<name>A0A645AUY9_9ZZZZ</name>
<protein>
    <submittedName>
        <fullName evidence="1">Uncharacterized protein</fullName>
    </submittedName>
</protein>
<comment type="caution">
    <text evidence="1">The sequence shown here is derived from an EMBL/GenBank/DDBJ whole genome shotgun (WGS) entry which is preliminary data.</text>
</comment>
<organism evidence="1">
    <name type="scientific">bioreactor metagenome</name>
    <dbReference type="NCBI Taxonomy" id="1076179"/>
    <lineage>
        <taxon>unclassified sequences</taxon>
        <taxon>metagenomes</taxon>
        <taxon>ecological metagenomes</taxon>
    </lineage>
</organism>
<accession>A0A645AUY9</accession>
<dbReference type="Gene3D" id="3.40.630.40">
    <property type="entry name" value="Zn-dependent exopeptidases"/>
    <property type="match status" value="1"/>
</dbReference>
<evidence type="ECO:0000313" key="1">
    <source>
        <dbReference type="EMBL" id="MPM56909.1"/>
    </source>
</evidence>
<dbReference type="EMBL" id="VSSQ01015997">
    <property type="protein sequence ID" value="MPM56909.1"/>
    <property type="molecule type" value="Genomic_DNA"/>
</dbReference>
<proteinExistence type="predicted"/>